<dbReference type="Proteomes" id="UP000095286">
    <property type="component" value="Unplaced"/>
</dbReference>
<protein>
    <submittedName>
        <fullName evidence="2">3-hydroxyacyl-CoA dehydrogenase type-2</fullName>
    </submittedName>
</protein>
<evidence type="ECO:0000313" key="1">
    <source>
        <dbReference type="Proteomes" id="UP000095286"/>
    </source>
</evidence>
<organism evidence="1 2">
    <name type="scientific">Rhabditophanes sp. KR3021</name>
    <dbReference type="NCBI Taxonomy" id="114890"/>
    <lineage>
        <taxon>Eukaryota</taxon>
        <taxon>Metazoa</taxon>
        <taxon>Ecdysozoa</taxon>
        <taxon>Nematoda</taxon>
        <taxon>Chromadorea</taxon>
        <taxon>Rhabditida</taxon>
        <taxon>Tylenchina</taxon>
        <taxon>Panagrolaimomorpha</taxon>
        <taxon>Strongyloidoidea</taxon>
        <taxon>Alloionematidae</taxon>
        <taxon>Rhabditophanes</taxon>
    </lineage>
</organism>
<name>A0AC35UGM8_9BILA</name>
<proteinExistence type="predicted"/>
<evidence type="ECO:0000313" key="2">
    <source>
        <dbReference type="WBParaSite" id="RSKR_0001149700.1"/>
    </source>
</evidence>
<sequence length="261" mass="27880">MSSVLKNIKGSVAFITGASSGLGRGTAERLISQGAKVVIFDLPKSEGAKVAESLGTNAIFVGGDVTNDKSVIDAFNQTKNKFGKLDAIVNCAGIAYAFKLYNLNKQKMCDFDRVKQTIEVNLLGSLNVIRHGVVLMGENQRDDQNQRGVIINTASVAAFDGQIGQVAYSASKGGIVGSTLPLARDFAKDGIRVNTIAPGLFHTPMLASLPEKVQTFLAATVPNPSRLGNVEEYGALVQHIIENRYINGEIIRLDGAIRMMP</sequence>
<accession>A0AC35UGM8</accession>
<reference evidence="2" key="1">
    <citation type="submission" date="2016-11" db="UniProtKB">
        <authorList>
            <consortium name="WormBaseParasite"/>
        </authorList>
    </citation>
    <scope>IDENTIFICATION</scope>
    <source>
        <strain evidence="2">KR3021</strain>
    </source>
</reference>
<dbReference type="WBParaSite" id="RSKR_0001149700.1">
    <property type="protein sequence ID" value="RSKR_0001149700.1"/>
    <property type="gene ID" value="RSKR_0001149700"/>
</dbReference>